<evidence type="ECO:0000256" key="2">
    <source>
        <dbReference type="ARBA" id="ARBA00022679"/>
    </source>
</evidence>
<dbReference type="AlphaFoldDB" id="A0A1H0S834"/>
<keyword evidence="2 4" id="KW-0808">Transferase</keyword>
<comment type="similarity">
    <text evidence="4">Belongs to the methyltransferase superfamily. YrrT family.</text>
</comment>
<dbReference type="HAMAP" id="MF_02100">
    <property type="entry name" value="Methyltr_YrrT"/>
    <property type="match status" value="1"/>
</dbReference>
<sequence>MGMEFVDLFNQWASSYDDTVAGKDPEYREVFEGYDEMLARLAELSVSPVMEFGVGTANLTRKVIDQNKVVLGIEPSSEMRRIAKVKCPEAAIYDGNFLDYPKLLTPIRSIISSFAFHHLTTSEKVEAIQSFRNRLENDGKVVFIDTIFKNEEHKQQLIISAEKQGFLNLAQDLQEEYYPFLEELREMFVLNGFEVNFEQLNKYAWLIQAEKGEG</sequence>
<evidence type="ECO:0000313" key="6">
    <source>
        <dbReference type="EMBL" id="SDP37386.1"/>
    </source>
</evidence>
<comment type="caution">
    <text evidence="4">Lacks conserved residue(s) required for the propagation of feature annotation.</text>
</comment>
<evidence type="ECO:0000256" key="1">
    <source>
        <dbReference type="ARBA" id="ARBA00022603"/>
    </source>
</evidence>
<evidence type="ECO:0000259" key="5">
    <source>
        <dbReference type="Pfam" id="PF13649"/>
    </source>
</evidence>
<dbReference type="Proteomes" id="UP000198860">
    <property type="component" value="Unassembled WGS sequence"/>
</dbReference>
<dbReference type="InterPro" id="IPR041698">
    <property type="entry name" value="Methyltransf_25"/>
</dbReference>
<reference evidence="7" key="1">
    <citation type="submission" date="2016-10" db="EMBL/GenBank/DDBJ databases">
        <authorList>
            <person name="Varghese N."/>
            <person name="Submissions S."/>
        </authorList>
    </citation>
    <scope>NUCLEOTIDE SEQUENCE [LARGE SCALE GENOMIC DNA]</scope>
    <source>
        <strain evidence="7">CGMCC 1.3703</strain>
    </source>
</reference>
<accession>A0A1H0S834</accession>
<evidence type="ECO:0000256" key="4">
    <source>
        <dbReference type="HAMAP-Rule" id="MF_02100"/>
    </source>
</evidence>
<proteinExistence type="inferred from homology"/>
<keyword evidence="1 4" id="KW-0489">Methyltransferase</keyword>
<feature type="binding site" evidence="4">
    <location>
        <position position="74"/>
    </location>
    <ligand>
        <name>S-adenosyl-L-methionine</name>
        <dbReference type="ChEBI" id="CHEBI:59789"/>
    </ligand>
</feature>
<dbReference type="EC" id="2.1.1.-" evidence="4"/>
<dbReference type="InterPro" id="IPR023553">
    <property type="entry name" value="Uncharacterised_MeTfrase_YrrT"/>
</dbReference>
<keyword evidence="7" id="KW-1185">Reference proteome</keyword>
<comment type="function">
    <text evidence="4">Could be a S-adenosyl-L-methionine-dependent methyltransferase.</text>
</comment>
<name>A0A1H0S834_HALAD</name>
<protein>
    <recommendedName>
        <fullName evidence="4">Uncharacterized methyltransferase SAMN05421677_11743</fullName>
        <ecNumber evidence="4">2.1.1.-</ecNumber>
    </recommendedName>
</protein>
<feature type="binding site" evidence="4">
    <location>
        <position position="53"/>
    </location>
    <ligand>
        <name>S-adenosyl-L-methionine</name>
        <dbReference type="ChEBI" id="CHEBI:59789"/>
    </ligand>
</feature>
<dbReference type="GO" id="GO:0032259">
    <property type="term" value="P:methylation"/>
    <property type="evidence" value="ECO:0007669"/>
    <property type="project" value="UniProtKB-KW"/>
</dbReference>
<evidence type="ECO:0000313" key="7">
    <source>
        <dbReference type="Proteomes" id="UP000198860"/>
    </source>
</evidence>
<evidence type="ECO:0000256" key="3">
    <source>
        <dbReference type="ARBA" id="ARBA00022691"/>
    </source>
</evidence>
<dbReference type="GO" id="GO:0008757">
    <property type="term" value="F:S-adenosylmethionine-dependent methyltransferase activity"/>
    <property type="evidence" value="ECO:0007669"/>
    <property type="project" value="UniProtKB-UniRule"/>
</dbReference>
<gene>
    <name evidence="6" type="ORF">SAMN05421677_11743</name>
</gene>
<keyword evidence="3 4" id="KW-0949">S-adenosyl-L-methionine</keyword>
<dbReference type="InterPro" id="IPR029063">
    <property type="entry name" value="SAM-dependent_MTases_sf"/>
</dbReference>
<dbReference type="RefSeq" id="WP_089653845.1">
    <property type="nucleotide sequence ID" value="NZ_FNIZ01000017.1"/>
</dbReference>
<organism evidence="6 7">
    <name type="scientific">Halobacillus aidingensis</name>
    <dbReference type="NCBI Taxonomy" id="240303"/>
    <lineage>
        <taxon>Bacteria</taxon>
        <taxon>Bacillati</taxon>
        <taxon>Bacillota</taxon>
        <taxon>Bacilli</taxon>
        <taxon>Bacillales</taxon>
        <taxon>Bacillaceae</taxon>
        <taxon>Halobacillus</taxon>
    </lineage>
</organism>
<dbReference type="EMBL" id="FNIZ01000017">
    <property type="protein sequence ID" value="SDP37386.1"/>
    <property type="molecule type" value="Genomic_DNA"/>
</dbReference>
<dbReference type="Pfam" id="PF13649">
    <property type="entry name" value="Methyltransf_25"/>
    <property type="match status" value="1"/>
</dbReference>
<dbReference type="OrthoDB" id="465705at2"/>
<dbReference type="SUPFAM" id="SSF53335">
    <property type="entry name" value="S-adenosyl-L-methionine-dependent methyltransferases"/>
    <property type="match status" value="1"/>
</dbReference>
<dbReference type="Gene3D" id="3.40.50.150">
    <property type="entry name" value="Vaccinia Virus protein VP39"/>
    <property type="match status" value="1"/>
</dbReference>
<dbReference type="STRING" id="240303.SAMN05421677_11743"/>
<feature type="domain" description="Methyltransferase" evidence="5">
    <location>
        <begin position="49"/>
        <end position="139"/>
    </location>
</feature>